<dbReference type="SUPFAM" id="SSF51735">
    <property type="entry name" value="NAD(P)-binding Rossmann-fold domains"/>
    <property type="match status" value="1"/>
</dbReference>
<dbReference type="Gene3D" id="3.40.50.720">
    <property type="entry name" value="NAD(P)-binding Rossmann-like Domain"/>
    <property type="match status" value="1"/>
</dbReference>
<protein>
    <submittedName>
        <fullName evidence="1">Uncharacterized protein</fullName>
    </submittedName>
</protein>
<dbReference type="EMBL" id="QWIN01000396">
    <property type="protein sequence ID" value="RMY52461.1"/>
    <property type="molecule type" value="Genomic_DNA"/>
</dbReference>
<comment type="caution">
    <text evidence="1">The sequence shown here is derived from an EMBL/GenBank/DDBJ whole genome shotgun (WGS) entry which is preliminary data.</text>
</comment>
<dbReference type="AlphaFoldDB" id="A0A3M7CK26"/>
<sequence length="115" mass="12111">MTKTFEPARDIPDLSGKVVVVTGAVDFDPSSLASAKSAAASILRSTDRIDLLFLNAGVAGTAPALTQDSDLDSDVRIITVASEAAKMFAPKQDLVLDEVRGDMARWGGMARYGHS</sequence>
<gene>
    <name evidence="1" type="ORF">D0865_05778</name>
</gene>
<evidence type="ECO:0000313" key="1">
    <source>
        <dbReference type="EMBL" id="RMY52461.1"/>
    </source>
</evidence>
<reference evidence="1 2" key="1">
    <citation type="journal article" date="2018" name="BMC Genomics">
        <title>Genomic evidence for intraspecific hybridization in a clonal and extremely halotolerant yeast.</title>
        <authorList>
            <person name="Gostincar C."/>
            <person name="Stajich J.E."/>
            <person name="Zupancic J."/>
            <person name="Zalar P."/>
            <person name="Gunde-Cimerman N."/>
        </authorList>
    </citation>
    <scope>NUCLEOTIDE SEQUENCE [LARGE SCALE GENOMIC DNA]</scope>
    <source>
        <strain evidence="1 2">EXF-151</strain>
    </source>
</reference>
<dbReference type="Proteomes" id="UP000270230">
    <property type="component" value="Unassembled WGS sequence"/>
</dbReference>
<dbReference type="InterPro" id="IPR036291">
    <property type="entry name" value="NAD(P)-bd_dom_sf"/>
</dbReference>
<accession>A0A3M7CK26</accession>
<organism evidence="1 2">
    <name type="scientific">Hortaea werneckii</name>
    <name type="common">Black yeast</name>
    <name type="synonym">Cladosporium werneckii</name>
    <dbReference type="NCBI Taxonomy" id="91943"/>
    <lineage>
        <taxon>Eukaryota</taxon>
        <taxon>Fungi</taxon>
        <taxon>Dikarya</taxon>
        <taxon>Ascomycota</taxon>
        <taxon>Pezizomycotina</taxon>
        <taxon>Dothideomycetes</taxon>
        <taxon>Dothideomycetidae</taxon>
        <taxon>Mycosphaerellales</taxon>
        <taxon>Teratosphaeriaceae</taxon>
        <taxon>Hortaea</taxon>
    </lineage>
</organism>
<evidence type="ECO:0000313" key="2">
    <source>
        <dbReference type="Proteomes" id="UP000270230"/>
    </source>
</evidence>
<name>A0A3M7CK26_HORWE</name>
<proteinExistence type="predicted"/>
<dbReference type="OrthoDB" id="191139at2759"/>